<protein>
    <recommendedName>
        <fullName evidence="6">DUF4973 domain-containing protein</fullName>
    </recommendedName>
</protein>
<dbReference type="AlphaFoldDB" id="A0A1M4TAN0"/>
<gene>
    <name evidence="4" type="ORF">SAMN05444349_10258</name>
</gene>
<dbReference type="InterPro" id="IPR025371">
    <property type="entry name" value="BT_3044-like_C"/>
</dbReference>
<evidence type="ECO:0000256" key="1">
    <source>
        <dbReference type="SAM" id="SignalP"/>
    </source>
</evidence>
<dbReference type="Gene3D" id="2.60.40.1740">
    <property type="entry name" value="hypothetical protein (bacova_03559)"/>
    <property type="match status" value="1"/>
</dbReference>
<dbReference type="Gene3D" id="2.40.128.440">
    <property type="entry name" value="Uncharacterised protein PF14274, DUF4361"/>
    <property type="match status" value="1"/>
</dbReference>
<dbReference type="PROSITE" id="PS51257">
    <property type="entry name" value="PROKAR_LIPOPROTEIN"/>
    <property type="match status" value="1"/>
</dbReference>
<evidence type="ECO:0000313" key="4">
    <source>
        <dbReference type="EMBL" id="SHE41297.1"/>
    </source>
</evidence>
<name>A0A1M4TAN0_9BACE</name>
<organism evidence="4 5">
    <name type="scientific">Bacteroides faecichinchillae</name>
    <dbReference type="NCBI Taxonomy" id="871325"/>
    <lineage>
        <taxon>Bacteria</taxon>
        <taxon>Pseudomonadati</taxon>
        <taxon>Bacteroidota</taxon>
        <taxon>Bacteroidia</taxon>
        <taxon>Bacteroidales</taxon>
        <taxon>Bacteroidaceae</taxon>
        <taxon>Bacteroides</taxon>
    </lineage>
</organism>
<evidence type="ECO:0000313" key="5">
    <source>
        <dbReference type="Proteomes" id="UP000184436"/>
    </source>
</evidence>
<keyword evidence="1" id="KW-0732">Signal</keyword>
<dbReference type="InterPro" id="IPR032509">
    <property type="entry name" value="DUF4973"/>
</dbReference>
<evidence type="ECO:0008006" key="6">
    <source>
        <dbReference type="Google" id="ProtNLM"/>
    </source>
</evidence>
<sequence length="336" mass="38229">MKKVYILGMVLCMCTLLVSCNDEWKDELFTRMVSFKAPNGSNSVSDIYIRYQPDGSGSFQLPVIVSGSQTNDQDIAVKISVDNDTLAILNTEKYLDRRDLWYKQLPERFYSFPTENICVIPAGRDVQTYDIDFHLKGLDLNEKWVLPLTIEEDPSYALNVRKGYYKALLNLHLFNDYSGTYSATGMNVYLGESSNDPATTGTRDVRVVDDKSVFFYAGTWWEEDEQRDKYKVVVEFGEGTKDVDGIVTGPLTVKAGDAVNEAQISSYGNCTYRRSVEPHPTQPHIELHTTVMYLSYYYTDVTSDPNNPLTYRVTGNMSMQRSVNTLIPDQDQAIQW</sequence>
<dbReference type="RefSeq" id="WP_025076369.1">
    <property type="nucleotide sequence ID" value="NZ_FQVD01000002.1"/>
</dbReference>
<keyword evidence="5" id="KW-1185">Reference proteome</keyword>
<feature type="domain" description="DUF4973" evidence="3">
    <location>
        <begin position="24"/>
        <end position="154"/>
    </location>
</feature>
<dbReference type="Pfam" id="PF14274">
    <property type="entry name" value="BT_3044-like_C"/>
    <property type="match status" value="1"/>
</dbReference>
<feature type="domain" description="BT-3044-like C-terminal" evidence="2">
    <location>
        <begin position="166"/>
        <end position="317"/>
    </location>
</feature>
<dbReference type="EMBL" id="FQVD01000002">
    <property type="protein sequence ID" value="SHE41297.1"/>
    <property type="molecule type" value="Genomic_DNA"/>
</dbReference>
<feature type="chain" id="PRO_5030031044" description="DUF4973 domain-containing protein" evidence="1">
    <location>
        <begin position="21"/>
        <end position="336"/>
    </location>
</feature>
<evidence type="ECO:0000259" key="3">
    <source>
        <dbReference type="Pfam" id="PF16343"/>
    </source>
</evidence>
<dbReference type="Proteomes" id="UP000184436">
    <property type="component" value="Unassembled WGS sequence"/>
</dbReference>
<accession>A0A1M4TAN0</accession>
<dbReference type="OrthoDB" id="628107at2"/>
<reference evidence="4 5" key="1">
    <citation type="submission" date="2016-11" db="EMBL/GenBank/DDBJ databases">
        <authorList>
            <person name="Jaros S."/>
            <person name="Januszkiewicz K."/>
            <person name="Wedrychowicz H."/>
        </authorList>
    </citation>
    <scope>NUCLEOTIDE SEQUENCE [LARGE SCALE GENOMIC DNA]</scope>
    <source>
        <strain evidence="4 5">DSM 26883</strain>
    </source>
</reference>
<dbReference type="Pfam" id="PF16343">
    <property type="entry name" value="DUF4973"/>
    <property type="match status" value="1"/>
</dbReference>
<proteinExistence type="predicted"/>
<evidence type="ECO:0000259" key="2">
    <source>
        <dbReference type="Pfam" id="PF14274"/>
    </source>
</evidence>
<feature type="signal peptide" evidence="1">
    <location>
        <begin position="1"/>
        <end position="20"/>
    </location>
</feature>
<dbReference type="STRING" id="871325.SAMN05444349_10258"/>